<protein>
    <submittedName>
        <fullName evidence="7">Uncharacterized protein</fullName>
    </submittedName>
</protein>
<feature type="transmembrane region" description="Helical" evidence="6">
    <location>
        <begin position="294"/>
        <end position="316"/>
    </location>
</feature>
<keyword evidence="4 6" id="KW-0472">Membrane</keyword>
<feature type="transmembrane region" description="Helical" evidence="6">
    <location>
        <begin position="260"/>
        <end position="282"/>
    </location>
</feature>
<dbReference type="Gene3D" id="1.20.120.1760">
    <property type="match status" value="1"/>
</dbReference>
<dbReference type="Pfam" id="PF01066">
    <property type="entry name" value="CDP-OH_P_transf"/>
    <property type="match status" value="1"/>
</dbReference>
<proteinExistence type="inferred from homology"/>
<feature type="transmembrane region" description="Helical" evidence="6">
    <location>
        <begin position="193"/>
        <end position="211"/>
    </location>
</feature>
<feature type="transmembrane region" description="Helical" evidence="6">
    <location>
        <begin position="322"/>
        <end position="341"/>
    </location>
</feature>
<evidence type="ECO:0000256" key="3">
    <source>
        <dbReference type="ARBA" id="ARBA00022679"/>
    </source>
</evidence>
<organism evidence="7">
    <name type="scientific">Timspurckia oligopyrenoides</name>
    <dbReference type="NCBI Taxonomy" id="708627"/>
    <lineage>
        <taxon>Eukaryota</taxon>
        <taxon>Rhodophyta</taxon>
        <taxon>Bangiophyceae</taxon>
        <taxon>Porphyridiales</taxon>
        <taxon>Porphyridiaceae</taxon>
        <taxon>Timspurckia</taxon>
    </lineage>
</organism>
<dbReference type="GO" id="GO:0008654">
    <property type="term" value="P:phospholipid biosynthetic process"/>
    <property type="evidence" value="ECO:0007669"/>
    <property type="project" value="InterPro"/>
</dbReference>
<dbReference type="PIRSF" id="PIRSF015665">
    <property type="entry name" value="CHOPT"/>
    <property type="match status" value="1"/>
</dbReference>
<dbReference type="InterPro" id="IPR000462">
    <property type="entry name" value="CDP-OH_P_trans"/>
</dbReference>
<dbReference type="AlphaFoldDB" id="A0A7S0ZDH6"/>
<feature type="transmembrane region" description="Helical" evidence="6">
    <location>
        <begin position="86"/>
        <end position="111"/>
    </location>
</feature>
<feature type="transmembrane region" description="Helical" evidence="6">
    <location>
        <begin position="353"/>
        <end position="377"/>
    </location>
</feature>
<keyword evidence="6" id="KW-1133">Transmembrane helix</keyword>
<dbReference type="InterPro" id="IPR014472">
    <property type="entry name" value="CHOPT"/>
</dbReference>
<dbReference type="GO" id="GO:0016780">
    <property type="term" value="F:phosphotransferase activity, for other substituted phosphate groups"/>
    <property type="evidence" value="ECO:0007669"/>
    <property type="project" value="InterPro"/>
</dbReference>
<evidence type="ECO:0000256" key="2">
    <source>
        <dbReference type="ARBA" id="ARBA00010441"/>
    </source>
</evidence>
<comment type="similarity">
    <text evidence="2 5">Belongs to the CDP-alcohol phosphatidyltransferase class-I family.</text>
</comment>
<reference evidence="7" key="1">
    <citation type="submission" date="2021-01" db="EMBL/GenBank/DDBJ databases">
        <authorList>
            <person name="Corre E."/>
            <person name="Pelletier E."/>
            <person name="Niang G."/>
            <person name="Scheremetjew M."/>
            <person name="Finn R."/>
            <person name="Kale V."/>
            <person name="Holt S."/>
            <person name="Cochrane G."/>
            <person name="Meng A."/>
            <person name="Brown T."/>
            <person name="Cohen L."/>
        </authorList>
    </citation>
    <scope>NUCLEOTIDE SEQUENCE</scope>
    <source>
        <strain evidence="7">CCMP3278</strain>
    </source>
</reference>
<dbReference type="PROSITE" id="PS00379">
    <property type="entry name" value="CDP_ALCOHOL_P_TRANSF"/>
    <property type="match status" value="1"/>
</dbReference>
<evidence type="ECO:0000256" key="4">
    <source>
        <dbReference type="ARBA" id="ARBA00023136"/>
    </source>
</evidence>
<keyword evidence="3 5" id="KW-0808">Transferase</keyword>
<gene>
    <name evidence="7" type="ORF">TOLI1172_LOCUS2793</name>
</gene>
<dbReference type="GO" id="GO:0016020">
    <property type="term" value="C:membrane"/>
    <property type="evidence" value="ECO:0007669"/>
    <property type="project" value="UniProtKB-SubCell"/>
</dbReference>
<name>A0A7S0ZDH6_9RHOD</name>
<evidence type="ECO:0000256" key="1">
    <source>
        <dbReference type="ARBA" id="ARBA00004370"/>
    </source>
</evidence>
<feature type="transmembrane region" description="Helical" evidence="6">
    <location>
        <begin position="383"/>
        <end position="401"/>
    </location>
</feature>
<dbReference type="InterPro" id="IPR043130">
    <property type="entry name" value="CDP-OH_PTrfase_TM_dom"/>
</dbReference>
<evidence type="ECO:0000256" key="5">
    <source>
        <dbReference type="RuleBase" id="RU003750"/>
    </source>
</evidence>
<accession>A0A7S0ZDH6</accession>
<dbReference type="InterPro" id="IPR048254">
    <property type="entry name" value="CDP_ALCOHOL_P_TRANSF_CS"/>
</dbReference>
<evidence type="ECO:0000313" key="7">
    <source>
        <dbReference type="EMBL" id="CAD8818404.1"/>
    </source>
</evidence>
<keyword evidence="6" id="KW-0812">Transmembrane</keyword>
<comment type="subcellular location">
    <subcellularLocation>
        <location evidence="1">Membrane</location>
    </subcellularLocation>
</comment>
<evidence type="ECO:0000256" key="6">
    <source>
        <dbReference type="SAM" id="Phobius"/>
    </source>
</evidence>
<dbReference type="EMBL" id="HBFP01003963">
    <property type="protein sequence ID" value="CAD8818404.1"/>
    <property type="molecule type" value="Transcribed_RNA"/>
</dbReference>
<dbReference type="PANTHER" id="PTHR10414">
    <property type="entry name" value="ETHANOLAMINEPHOSPHOTRANSFERASE"/>
    <property type="match status" value="1"/>
</dbReference>
<dbReference type="PANTHER" id="PTHR10414:SF37">
    <property type="entry name" value="BB IN A BOXCAR, ISOFORM C"/>
    <property type="match status" value="1"/>
</dbReference>
<sequence length="431" mass="47829">MDAINRDVPQAAVTSNGSGYGLSNGITNGLTNGLKKRISKRLPKRPVEGLYYKNYFSEDEIQALCSYKNSGADLSLSHIYILAPMYNYFVTLLPLWLAPNVITVLGLTFVFLAQTIQLYYNPLLSDACPRWVYALSGVALWLYQTLDNLDGRQARRTGSSSPLGHLFDHGCDALNVTISGLTLASTLRLGPSFWALSLIYFSGYFVFYTATLEEFFTSCLLLGIINGPNEGLLIMQGLHLATAVFGSEIWIKTIDVGMGIAFPAGGGIVLFGLIPSISTAAMNFYNARKKASGFAVFKASLPLLFFTSYAYGWAFWSPTVMKVYPAVFMWVLGLAFFYMASRMIVSHLTDADYPWFIPLLAPLAFGTGNAAIGYYFLDGKPPINELVLLSFCLLTILWTNFRRVYCITHQICEHLNIRCFRITPKPPKTKS</sequence>